<dbReference type="Proteomes" id="UP001303046">
    <property type="component" value="Unassembled WGS sequence"/>
</dbReference>
<evidence type="ECO:0000313" key="2">
    <source>
        <dbReference type="EMBL" id="KAK6738333.1"/>
    </source>
</evidence>
<dbReference type="EMBL" id="JAVFWL010000002">
    <property type="protein sequence ID" value="KAK6738333.1"/>
    <property type="molecule type" value="Genomic_DNA"/>
</dbReference>
<keyword evidence="1" id="KW-0812">Transmembrane</keyword>
<evidence type="ECO:0000256" key="1">
    <source>
        <dbReference type="SAM" id="Phobius"/>
    </source>
</evidence>
<organism evidence="2 3">
    <name type="scientific">Necator americanus</name>
    <name type="common">Human hookworm</name>
    <dbReference type="NCBI Taxonomy" id="51031"/>
    <lineage>
        <taxon>Eukaryota</taxon>
        <taxon>Metazoa</taxon>
        <taxon>Ecdysozoa</taxon>
        <taxon>Nematoda</taxon>
        <taxon>Chromadorea</taxon>
        <taxon>Rhabditida</taxon>
        <taxon>Rhabditina</taxon>
        <taxon>Rhabditomorpha</taxon>
        <taxon>Strongyloidea</taxon>
        <taxon>Ancylostomatidae</taxon>
        <taxon>Bunostominae</taxon>
        <taxon>Necator</taxon>
    </lineage>
</organism>
<comment type="caution">
    <text evidence="2">The sequence shown here is derived from an EMBL/GenBank/DDBJ whole genome shotgun (WGS) entry which is preliminary data.</text>
</comment>
<feature type="transmembrane region" description="Helical" evidence="1">
    <location>
        <begin position="59"/>
        <end position="79"/>
    </location>
</feature>
<reference evidence="2 3" key="1">
    <citation type="submission" date="2023-08" db="EMBL/GenBank/DDBJ databases">
        <title>A Necator americanus chromosomal reference genome.</title>
        <authorList>
            <person name="Ilik V."/>
            <person name="Petrzelkova K.J."/>
            <person name="Pardy F."/>
            <person name="Fuh T."/>
            <person name="Niatou-Singa F.S."/>
            <person name="Gouil Q."/>
            <person name="Baker L."/>
            <person name="Ritchie M.E."/>
            <person name="Jex A.R."/>
            <person name="Gazzola D."/>
            <person name="Li H."/>
            <person name="Toshio Fujiwara R."/>
            <person name="Zhan B."/>
            <person name="Aroian R.V."/>
            <person name="Pafco B."/>
            <person name="Schwarz E.M."/>
        </authorList>
    </citation>
    <scope>NUCLEOTIDE SEQUENCE [LARGE SCALE GENOMIC DNA]</scope>
    <source>
        <strain evidence="2 3">Aroian</strain>
        <tissue evidence="2">Whole animal</tissue>
    </source>
</reference>
<keyword evidence="3" id="KW-1185">Reference proteome</keyword>
<accession>A0ABR1CL51</accession>
<gene>
    <name evidence="2" type="primary">Necator_chrII.g8238</name>
    <name evidence="2" type="ORF">RB195_020444</name>
</gene>
<protein>
    <submittedName>
        <fullName evidence="2">Uncharacterized protein</fullName>
    </submittedName>
</protein>
<feature type="transmembrane region" description="Helical" evidence="1">
    <location>
        <begin position="25"/>
        <end position="47"/>
    </location>
</feature>
<proteinExistence type="predicted"/>
<keyword evidence="1" id="KW-0472">Membrane</keyword>
<name>A0ABR1CL51_NECAM</name>
<sequence>MTEELARDVCIRRPPYTLQTLIKDMLSSVIVLLLVTAISITVLPTSAQYDATQHRVKRQWGYGGFGGMGGYGGMGWGGMGRPPPPPPPMGGMYGGGMYGGGMWGK</sequence>
<evidence type="ECO:0000313" key="3">
    <source>
        <dbReference type="Proteomes" id="UP001303046"/>
    </source>
</evidence>
<keyword evidence="1" id="KW-1133">Transmembrane helix</keyword>